<accession>A0A1I3T861</accession>
<reference evidence="2" key="1">
    <citation type="submission" date="2016-10" db="EMBL/GenBank/DDBJ databases">
        <authorList>
            <person name="Varghese N."/>
            <person name="Submissions S."/>
        </authorList>
    </citation>
    <scope>NUCLEOTIDE SEQUENCE [LARGE SCALE GENOMIC DNA]</scope>
    <source>
        <strain evidence="2">DSM 26348</strain>
    </source>
</reference>
<organism evidence="1 2">
    <name type="scientific">Planctomicrobium piriforme</name>
    <dbReference type="NCBI Taxonomy" id="1576369"/>
    <lineage>
        <taxon>Bacteria</taxon>
        <taxon>Pseudomonadati</taxon>
        <taxon>Planctomycetota</taxon>
        <taxon>Planctomycetia</taxon>
        <taxon>Planctomycetales</taxon>
        <taxon>Planctomycetaceae</taxon>
        <taxon>Planctomicrobium</taxon>
    </lineage>
</organism>
<dbReference type="Proteomes" id="UP000199518">
    <property type="component" value="Unassembled WGS sequence"/>
</dbReference>
<keyword evidence="2" id="KW-1185">Reference proteome</keyword>
<dbReference type="AlphaFoldDB" id="A0A1I3T861"/>
<protein>
    <submittedName>
        <fullName evidence="1">Uncharacterized protein</fullName>
    </submittedName>
</protein>
<dbReference type="STRING" id="1576369.SAMN05421753_12832"/>
<proteinExistence type="predicted"/>
<dbReference type="EMBL" id="FOQD01000028">
    <property type="protein sequence ID" value="SFJ67348.1"/>
    <property type="molecule type" value="Genomic_DNA"/>
</dbReference>
<gene>
    <name evidence="1" type="ORF">SAMN05421753_12832</name>
</gene>
<name>A0A1I3T861_9PLAN</name>
<evidence type="ECO:0000313" key="2">
    <source>
        <dbReference type="Proteomes" id="UP000199518"/>
    </source>
</evidence>
<evidence type="ECO:0000313" key="1">
    <source>
        <dbReference type="EMBL" id="SFJ67348.1"/>
    </source>
</evidence>
<sequence length="63" mass="7063">MSKIVQKAVLSVRDNEPVLEQVIVPDAYSIRFLFVELQARLKPQRPGQGFGNCYKLAAMGLKT</sequence>